<dbReference type="SUPFAM" id="SSF56037">
    <property type="entry name" value="PheT/TilS domain"/>
    <property type="match status" value="1"/>
</dbReference>
<evidence type="ECO:0000256" key="14">
    <source>
        <dbReference type="ARBA" id="ARBA00049255"/>
    </source>
</evidence>
<dbReference type="SMART" id="SM00873">
    <property type="entry name" value="B3_4"/>
    <property type="match status" value="1"/>
</dbReference>
<dbReference type="Gene3D" id="3.30.930.10">
    <property type="entry name" value="Bira Bifunctional Protein, Domain 2"/>
    <property type="match status" value="1"/>
</dbReference>
<dbReference type="GO" id="GO:0000287">
    <property type="term" value="F:magnesium ion binding"/>
    <property type="evidence" value="ECO:0007669"/>
    <property type="project" value="UniProtKB-UniRule"/>
</dbReference>
<dbReference type="InterPro" id="IPR005147">
    <property type="entry name" value="tRNA_synthase_B5-dom"/>
</dbReference>
<dbReference type="GO" id="GO:0009328">
    <property type="term" value="C:phenylalanine-tRNA ligase complex"/>
    <property type="evidence" value="ECO:0007669"/>
    <property type="project" value="TreeGrafter"/>
</dbReference>
<dbReference type="SMART" id="SM00896">
    <property type="entry name" value="FDX-ACB"/>
    <property type="match status" value="1"/>
</dbReference>
<feature type="domain" description="FDX-ACB" evidence="18">
    <location>
        <begin position="703"/>
        <end position="793"/>
    </location>
</feature>
<dbReference type="GO" id="GO:0006432">
    <property type="term" value="P:phenylalanyl-tRNA aminoacylation"/>
    <property type="evidence" value="ECO:0007669"/>
    <property type="project" value="UniProtKB-UniRule"/>
</dbReference>
<dbReference type="PANTHER" id="PTHR10947:SF0">
    <property type="entry name" value="PHENYLALANINE--TRNA LIGASE BETA SUBUNIT"/>
    <property type="match status" value="1"/>
</dbReference>
<evidence type="ECO:0000256" key="7">
    <source>
        <dbReference type="ARBA" id="ARBA00022723"/>
    </source>
</evidence>
<dbReference type="InterPro" id="IPR045060">
    <property type="entry name" value="Phe-tRNA-ligase_IIc_bsu"/>
</dbReference>
<keyword evidence="11 16" id="KW-0694">RNA-binding</keyword>
<evidence type="ECO:0000256" key="10">
    <source>
        <dbReference type="ARBA" id="ARBA00022842"/>
    </source>
</evidence>
<dbReference type="PANTHER" id="PTHR10947">
    <property type="entry name" value="PHENYLALANYL-TRNA SYNTHETASE BETA CHAIN AND LEUCINE-RICH REPEAT-CONTAINING PROTEIN 47"/>
    <property type="match status" value="1"/>
</dbReference>
<accession>A0A1F6GEV8</accession>
<dbReference type="SUPFAM" id="SSF46955">
    <property type="entry name" value="Putative DNA-binding domain"/>
    <property type="match status" value="1"/>
</dbReference>
<dbReference type="InterPro" id="IPR020825">
    <property type="entry name" value="Phe-tRNA_synthase-like_B3/B4"/>
</dbReference>
<dbReference type="PROSITE" id="PS51483">
    <property type="entry name" value="B5"/>
    <property type="match status" value="1"/>
</dbReference>
<dbReference type="Pfam" id="PF01588">
    <property type="entry name" value="tRNA_bind"/>
    <property type="match status" value="1"/>
</dbReference>
<dbReference type="Proteomes" id="UP000178449">
    <property type="component" value="Unassembled WGS sequence"/>
</dbReference>
<dbReference type="HAMAP" id="MF_00283">
    <property type="entry name" value="Phe_tRNA_synth_beta1"/>
    <property type="match status" value="1"/>
</dbReference>
<dbReference type="SUPFAM" id="SSF55681">
    <property type="entry name" value="Class II aaRS and biotin synthetases"/>
    <property type="match status" value="1"/>
</dbReference>
<comment type="cofactor">
    <cofactor evidence="15">
        <name>Mg(2+)</name>
        <dbReference type="ChEBI" id="CHEBI:18420"/>
    </cofactor>
    <text evidence="15">Binds 2 magnesium ions per tetramer.</text>
</comment>
<keyword evidence="9 15" id="KW-0067">ATP-binding</keyword>
<dbReference type="InterPro" id="IPR009061">
    <property type="entry name" value="DNA-bd_dom_put_sf"/>
</dbReference>
<feature type="domain" description="B5" evidence="19">
    <location>
        <begin position="407"/>
        <end position="484"/>
    </location>
</feature>
<evidence type="ECO:0000313" key="20">
    <source>
        <dbReference type="EMBL" id="OGG96618.1"/>
    </source>
</evidence>
<feature type="binding site" evidence="15">
    <location>
        <position position="462"/>
    </location>
    <ligand>
        <name>Mg(2+)</name>
        <dbReference type="ChEBI" id="CHEBI:18420"/>
        <note>shared with alpha subunit</note>
    </ligand>
</feature>
<dbReference type="Gene3D" id="3.30.70.380">
    <property type="entry name" value="Ferrodoxin-fold anticodon-binding domain"/>
    <property type="match status" value="1"/>
</dbReference>
<dbReference type="Pfam" id="PF03147">
    <property type="entry name" value="FDX-ACB"/>
    <property type="match status" value="1"/>
</dbReference>
<keyword evidence="8 15" id="KW-0547">Nucleotide-binding</keyword>
<feature type="domain" description="TRNA-binding" evidence="17">
    <location>
        <begin position="41"/>
        <end position="149"/>
    </location>
</feature>
<evidence type="ECO:0000256" key="12">
    <source>
        <dbReference type="ARBA" id="ARBA00022917"/>
    </source>
</evidence>
<evidence type="ECO:0000259" key="19">
    <source>
        <dbReference type="PROSITE" id="PS51483"/>
    </source>
</evidence>
<organism evidence="20 21">
    <name type="scientific">Candidatus Lambdaproteobacteria bacterium RIFOXYD2_FULL_50_16</name>
    <dbReference type="NCBI Taxonomy" id="1817772"/>
    <lineage>
        <taxon>Bacteria</taxon>
        <taxon>Pseudomonadati</taxon>
        <taxon>Pseudomonadota</taxon>
        <taxon>Candidatus Lambdaproteobacteria</taxon>
    </lineage>
</organism>
<evidence type="ECO:0000256" key="11">
    <source>
        <dbReference type="ARBA" id="ARBA00022884"/>
    </source>
</evidence>
<comment type="subunit">
    <text evidence="3 15">Tetramer of two alpha and two beta subunits.</text>
</comment>
<dbReference type="PROSITE" id="PS50886">
    <property type="entry name" value="TRBD"/>
    <property type="match status" value="1"/>
</dbReference>
<evidence type="ECO:0000259" key="18">
    <source>
        <dbReference type="PROSITE" id="PS51447"/>
    </source>
</evidence>
<keyword evidence="13 15" id="KW-0030">Aminoacyl-tRNA synthetase</keyword>
<dbReference type="InterPro" id="IPR012340">
    <property type="entry name" value="NA-bd_OB-fold"/>
</dbReference>
<dbReference type="CDD" id="cd02796">
    <property type="entry name" value="tRNA_bind_bactPheRS"/>
    <property type="match status" value="1"/>
</dbReference>
<dbReference type="GO" id="GO:0004826">
    <property type="term" value="F:phenylalanine-tRNA ligase activity"/>
    <property type="evidence" value="ECO:0007669"/>
    <property type="project" value="UniProtKB-UniRule"/>
</dbReference>
<gene>
    <name evidence="15" type="primary">pheT</name>
    <name evidence="20" type="ORF">A2527_03410</name>
</gene>
<dbReference type="GO" id="GO:0000049">
    <property type="term" value="F:tRNA binding"/>
    <property type="evidence" value="ECO:0007669"/>
    <property type="project" value="UniProtKB-UniRule"/>
</dbReference>
<evidence type="ECO:0000256" key="8">
    <source>
        <dbReference type="ARBA" id="ARBA00022741"/>
    </source>
</evidence>
<dbReference type="Pfam" id="PF17759">
    <property type="entry name" value="tRNA_synthFbeta"/>
    <property type="match status" value="1"/>
</dbReference>
<dbReference type="SMART" id="SM00874">
    <property type="entry name" value="B5"/>
    <property type="match status" value="1"/>
</dbReference>
<comment type="similarity">
    <text evidence="2 15">Belongs to the phenylalanyl-tRNA synthetase beta subunit family. Type 1 subfamily.</text>
</comment>
<comment type="caution">
    <text evidence="20">The sequence shown here is derived from an EMBL/GenBank/DDBJ whole genome shotgun (WGS) entry which is preliminary data.</text>
</comment>
<evidence type="ECO:0000256" key="6">
    <source>
        <dbReference type="ARBA" id="ARBA00022598"/>
    </source>
</evidence>
<dbReference type="SUPFAM" id="SSF50249">
    <property type="entry name" value="Nucleic acid-binding proteins"/>
    <property type="match status" value="1"/>
</dbReference>
<comment type="subcellular location">
    <subcellularLocation>
        <location evidence="1 15">Cytoplasm</location>
    </subcellularLocation>
</comment>
<dbReference type="STRING" id="1817772.A2527_03410"/>
<evidence type="ECO:0000256" key="15">
    <source>
        <dbReference type="HAMAP-Rule" id="MF_00283"/>
    </source>
</evidence>
<feature type="binding site" evidence="15">
    <location>
        <position position="468"/>
    </location>
    <ligand>
        <name>Mg(2+)</name>
        <dbReference type="ChEBI" id="CHEBI:18420"/>
        <note>shared with alpha subunit</note>
    </ligand>
</feature>
<feature type="binding site" evidence="15">
    <location>
        <position position="472"/>
    </location>
    <ligand>
        <name>Mg(2+)</name>
        <dbReference type="ChEBI" id="CHEBI:18420"/>
        <note>shared with alpha subunit</note>
    </ligand>
</feature>
<dbReference type="InterPro" id="IPR033714">
    <property type="entry name" value="tRNA_bind_bactPheRS"/>
</dbReference>
<keyword evidence="5 16" id="KW-0820">tRNA-binding</keyword>
<reference evidence="20 21" key="1">
    <citation type="journal article" date="2016" name="Nat. Commun.">
        <title>Thousands of microbial genomes shed light on interconnected biogeochemical processes in an aquifer system.</title>
        <authorList>
            <person name="Anantharaman K."/>
            <person name="Brown C.T."/>
            <person name="Hug L.A."/>
            <person name="Sharon I."/>
            <person name="Castelle C.J."/>
            <person name="Probst A.J."/>
            <person name="Thomas B.C."/>
            <person name="Singh A."/>
            <person name="Wilkins M.J."/>
            <person name="Karaoz U."/>
            <person name="Brodie E.L."/>
            <person name="Williams K.H."/>
            <person name="Hubbard S.S."/>
            <person name="Banfield J.F."/>
        </authorList>
    </citation>
    <scope>NUCLEOTIDE SEQUENCE [LARGE SCALE GENOMIC DNA]</scope>
</reference>
<dbReference type="InterPro" id="IPR004532">
    <property type="entry name" value="Phe-tRNA-ligase_IIc_bsu_bact"/>
</dbReference>
<evidence type="ECO:0000256" key="5">
    <source>
        <dbReference type="ARBA" id="ARBA00022555"/>
    </source>
</evidence>
<feature type="binding site" evidence="15">
    <location>
        <position position="471"/>
    </location>
    <ligand>
        <name>Mg(2+)</name>
        <dbReference type="ChEBI" id="CHEBI:18420"/>
        <note>shared with alpha subunit</note>
    </ligand>
</feature>
<sequence length="793" mass="88152">MKISKNWLCDYIDLPKDLDLARFCEVVTLSVCEVEGVEETGAHLSQVLAALVTAIKPHPSADKLRLVTIETGKGTLELVCGAHNFEVGAMVVFAGLGTVLPGGFEIKPAQIRGVESMGMLCAEDELGFSSDHEGLMLLPIGTKPGTRLSELYPDQQDWVLEIDNKSVTHRPDLWGHYGYARELGAIFKLPVKPYPGADWAKGLKGDCPIKVNLAVPELVHRYSGVFLEGVQVVPSSEKIKHRLHRVGLRPINNLVDVTNYVMLDLGQPMHAFDGSQIAGNQLTIRRGKAGEQLTTLYQKTVTFSENDLTIADDKGPSVIAGVVGGLNSGVKEGANCCFLEAACWEAVTIRQSAARLGHRTDAAQRFEKALAPEHTELALARAVDLLKETCPQLAIKGGFSDHWGLKVAPVTILTSYAFITKRLGQTLTNQEIDDSLARLGFALQIKGNQIEVEVPTWRRTKDVSIPEDLVEEVGRIYGLNQIAPKPPLFPIVRPQFNQQRHFENRAKRVLAGLGFHEIYSYPLTDEKTEAPFGLFQDPRLVLLNPVAETQDRMRTSLLPHMVERVRQNQKIAQGFKLFELGISYHYQNDEPQETPWLLLCRSAPAGHLGEGFYRLKADLVSLLNHWQVPSVYFEPAMEPAPYQHPKLSAELYSGALHLGRLFSLRPSSAKELGLKGEVYFTELSIKAALEAASGQDYKYAEPWKFPAVFLDLSLVVPKELYFAELQKEVEQFDPLVRSVRFFDVFESEALGDNKSLSITVEFRAPNRTLSADETKDLQDRLINRLALAGFSLR</sequence>
<keyword evidence="6 15" id="KW-0436">Ligase</keyword>
<dbReference type="Gene3D" id="3.50.40.10">
    <property type="entry name" value="Phenylalanyl-trna Synthetase, Chain B, domain 3"/>
    <property type="match status" value="1"/>
</dbReference>
<evidence type="ECO:0000256" key="4">
    <source>
        <dbReference type="ARBA" id="ARBA00022490"/>
    </source>
</evidence>
<dbReference type="Pfam" id="PF03483">
    <property type="entry name" value="B3_4"/>
    <property type="match status" value="1"/>
</dbReference>
<dbReference type="GO" id="GO:0005524">
    <property type="term" value="F:ATP binding"/>
    <property type="evidence" value="ECO:0007669"/>
    <property type="project" value="UniProtKB-UniRule"/>
</dbReference>
<dbReference type="Gene3D" id="2.40.50.140">
    <property type="entry name" value="Nucleic acid-binding proteins"/>
    <property type="match status" value="1"/>
</dbReference>
<comment type="catalytic activity">
    <reaction evidence="14 15">
        <text>tRNA(Phe) + L-phenylalanine + ATP = L-phenylalanyl-tRNA(Phe) + AMP + diphosphate + H(+)</text>
        <dbReference type="Rhea" id="RHEA:19413"/>
        <dbReference type="Rhea" id="RHEA-COMP:9668"/>
        <dbReference type="Rhea" id="RHEA-COMP:9699"/>
        <dbReference type="ChEBI" id="CHEBI:15378"/>
        <dbReference type="ChEBI" id="CHEBI:30616"/>
        <dbReference type="ChEBI" id="CHEBI:33019"/>
        <dbReference type="ChEBI" id="CHEBI:58095"/>
        <dbReference type="ChEBI" id="CHEBI:78442"/>
        <dbReference type="ChEBI" id="CHEBI:78531"/>
        <dbReference type="ChEBI" id="CHEBI:456215"/>
        <dbReference type="EC" id="6.1.1.20"/>
    </reaction>
</comment>
<keyword evidence="12 15" id="KW-0648">Protein biosynthesis</keyword>
<dbReference type="InterPro" id="IPR005121">
    <property type="entry name" value="Fdx_antiC-bd"/>
</dbReference>
<evidence type="ECO:0000259" key="17">
    <source>
        <dbReference type="PROSITE" id="PS50886"/>
    </source>
</evidence>
<evidence type="ECO:0000313" key="21">
    <source>
        <dbReference type="Proteomes" id="UP000178449"/>
    </source>
</evidence>
<evidence type="ECO:0000256" key="1">
    <source>
        <dbReference type="ARBA" id="ARBA00004496"/>
    </source>
</evidence>
<dbReference type="PROSITE" id="PS51447">
    <property type="entry name" value="FDX_ACB"/>
    <property type="match status" value="1"/>
</dbReference>
<dbReference type="InterPro" id="IPR002547">
    <property type="entry name" value="tRNA-bd_dom"/>
</dbReference>
<evidence type="ECO:0000256" key="3">
    <source>
        <dbReference type="ARBA" id="ARBA00011209"/>
    </source>
</evidence>
<dbReference type="SUPFAM" id="SSF54991">
    <property type="entry name" value="Anticodon-binding domain of PheRS"/>
    <property type="match status" value="1"/>
</dbReference>
<dbReference type="Gene3D" id="3.30.56.10">
    <property type="match status" value="2"/>
</dbReference>
<evidence type="ECO:0000256" key="16">
    <source>
        <dbReference type="PROSITE-ProRule" id="PRU00209"/>
    </source>
</evidence>
<dbReference type="InterPro" id="IPR036690">
    <property type="entry name" value="Fdx_antiC-bd_sf"/>
</dbReference>
<keyword evidence="4 15" id="KW-0963">Cytoplasm</keyword>
<proteinExistence type="inferred from homology"/>
<keyword evidence="10 15" id="KW-0460">Magnesium</keyword>
<dbReference type="InterPro" id="IPR041616">
    <property type="entry name" value="PheRS_beta_core"/>
</dbReference>
<dbReference type="EMBL" id="MFNE01000010">
    <property type="protein sequence ID" value="OGG96618.1"/>
    <property type="molecule type" value="Genomic_DNA"/>
</dbReference>
<dbReference type="Pfam" id="PF03484">
    <property type="entry name" value="B5"/>
    <property type="match status" value="1"/>
</dbReference>
<dbReference type="InterPro" id="IPR045864">
    <property type="entry name" value="aa-tRNA-synth_II/BPL/LPL"/>
</dbReference>
<dbReference type="EC" id="6.1.1.20" evidence="15"/>
<keyword evidence="7 15" id="KW-0479">Metal-binding</keyword>
<evidence type="ECO:0000256" key="2">
    <source>
        <dbReference type="ARBA" id="ARBA00008653"/>
    </source>
</evidence>
<dbReference type="NCBIfam" id="TIGR00472">
    <property type="entry name" value="pheT_bact"/>
    <property type="match status" value="1"/>
</dbReference>
<dbReference type="InterPro" id="IPR005146">
    <property type="entry name" value="B3/B4_tRNA-bd"/>
</dbReference>
<evidence type="ECO:0000256" key="9">
    <source>
        <dbReference type="ARBA" id="ARBA00022840"/>
    </source>
</evidence>
<evidence type="ECO:0000256" key="13">
    <source>
        <dbReference type="ARBA" id="ARBA00023146"/>
    </source>
</evidence>
<name>A0A1F6GEV8_9PROT</name>
<protein>
    <recommendedName>
        <fullName evidence="15">Phenylalanine--tRNA ligase beta subunit</fullName>
        <ecNumber evidence="15">6.1.1.20</ecNumber>
    </recommendedName>
    <alternativeName>
        <fullName evidence="15">Phenylalanyl-tRNA synthetase beta subunit</fullName>
        <shortName evidence="15">PheRS</shortName>
    </alternativeName>
</protein>
<dbReference type="AlphaFoldDB" id="A0A1F6GEV8"/>